<keyword evidence="2" id="KW-1185">Reference proteome</keyword>
<sequence length="77" mass="9009">MYNILILKGIDDSFVDVREYEGRIPPELTQIQFVGERAPYTLTIHEFKGSRYLFAHELPLKKHVADRVIESLQPRPL</sequence>
<proteinExistence type="predicted"/>
<organism evidence="1 2">
    <name type="scientific">Tatumella punctata</name>
    <dbReference type="NCBI Taxonomy" id="399969"/>
    <lineage>
        <taxon>Bacteria</taxon>
        <taxon>Pseudomonadati</taxon>
        <taxon>Pseudomonadota</taxon>
        <taxon>Gammaproteobacteria</taxon>
        <taxon>Enterobacterales</taxon>
        <taxon>Erwiniaceae</taxon>
        <taxon>Tatumella</taxon>
    </lineage>
</organism>
<name>A0ABW1VRS4_9GAMM</name>
<dbReference type="RefSeq" id="WP_343877971.1">
    <property type="nucleotide sequence ID" value="NZ_BAAAFW010000093.1"/>
</dbReference>
<evidence type="ECO:0000313" key="2">
    <source>
        <dbReference type="Proteomes" id="UP001596215"/>
    </source>
</evidence>
<dbReference type="Proteomes" id="UP001596215">
    <property type="component" value="Unassembled WGS sequence"/>
</dbReference>
<evidence type="ECO:0008006" key="3">
    <source>
        <dbReference type="Google" id="ProtNLM"/>
    </source>
</evidence>
<accession>A0ABW1VRS4</accession>
<reference evidence="2" key="1">
    <citation type="journal article" date="2019" name="Int. J. Syst. Evol. Microbiol.">
        <title>The Global Catalogue of Microorganisms (GCM) 10K type strain sequencing project: providing services to taxonomists for standard genome sequencing and annotation.</title>
        <authorList>
            <consortium name="The Broad Institute Genomics Platform"/>
            <consortium name="The Broad Institute Genome Sequencing Center for Infectious Disease"/>
            <person name="Wu L."/>
            <person name="Ma J."/>
        </authorList>
    </citation>
    <scope>NUCLEOTIDE SEQUENCE [LARGE SCALE GENOMIC DNA]</scope>
    <source>
        <strain evidence="2">CGMCC 4.1530</strain>
    </source>
</reference>
<evidence type="ECO:0000313" key="1">
    <source>
        <dbReference type="EMBL" id="MFC6362506.1"/>
    </source>
</evidence>
<comment type="caution">
    <text evidence="1">The sequence shown here is derived from an EMBL/GenBank/DDBJ whole genome shotgun (WGS) entry which is preliminary data.</text>
</comment>
<protein>
    <recommendedName>
        <fullName evidence="3">KTSC domain-containing protein</fullName>
    </recommendedName>
</protein>
<dbReference type="EMBL" id="JBHSUC010000012">
    <property type="protein sequence ID" value="MFC6362506.1"/>
    <property type="molecule type" value="Genomic_DNA"/>
</dbReference>
<gene>
    <name evidence="1" type="ORF">ACFP73_10420</name>
</gene>